<dbReference type="AlphaFoldDB" id="A8RC87"/>
<protein>
    <recommendedName>
        <fullName evidence="8">YetF C-terminal domain-containing protein</fullName>
    </recommendedName>
</protein>
<reference evidence="9 10" key="2">
    <citation type="submission" date="2007-09" db="EMBL/GenBank/DDBJ databases">
        <authorList>
            <person name="Fulton L."/>
            <person name="Clifton S."/>
            <person name="Fulton B."/>
            <person name="Xu J."/>
            <person name="Minx P."/>
            <person name="Pepin K.H."/>
            <person name="Johnson M."/>
            <person name="Thiruvilangam P."/>
            <person name="Bhonagiri V."/>
            <person name="Nash W.E."/>
            <person name="Mardis E.R."/>
            <person name="Wilson R.K."/>
        </authorList>
    </citation>
    <scope>NUCLEOTIDE SEQUENCE [LARGE SCALE GENOMIC DNA]</scope>
    <source>
        <strain evidence="9 10">DSM 3991</strain>
    </source>
</reference>
<accession>A8RC87</accession>
<organism evidence="9 10">
    <name type="scientific">Amedibacillus dolichus DSM 3991</name>
    <dbReference type="NCBI Taxonomy" id="428127"/>
    <lineage>
        <taxon>Bacteria</taxon>
        <taxon>Bacillati</taxon>
        <taxon>Bacillota</taxon>
        <taxon>Erysipelotrichia</taxon>
        <taxon>Erysipelotrichales</taxon>
        <taxon>Erysipelotrichaceae</taxon>
        <taxon>Amedibacillus</taxon>
    </lineage>
</organism>
<comment type="caution">
    <text evidence="9">The sequence shown here is derived from an EMBL/GenBank/DDBJ whole genome shotgun (WGS) entry which is preliminary data.</text>
</comment>
<dbReference type="GO" id="GO:0005886">
    <property type="term" value="C:plasma membrane"/>
    <property type="evidence" value="ECO:0007669"/>
    <property type="project" value="UniProtKB-SubCell"/>
</dbReference>
<feature type="transmembrane region" description="Helical" evidence="7">
    <location>
        <begin position="12"/>
        <end position="32"/>
    </location>
</feature>
<evidence type="ECO:0000256" key="3">
    <source>
        <dbReference type="ARBA" id="ARBA00022475"/>
    </source>
</evidence>
<evidence type="ECO:0000313" key="10">
    <source>
        <dbReference type="Proteomes" id="UP000004090"/>
    </source>
</evidence>
<evidence type="ECO:0000313" key="9">
    <source>
        <dbReference type="EMBL" id="EDP11387.1"/>
    </source>
</evidence>
<feature type="transmembrane region" description="Helical" evidence="7">
    <location>
        <begin position="44"/>
        <end position="63"/>
    </location>
</feature>
<evidence type="ECO:0000256" key="1">
    <source>
        <dbReference type="ARBA" id="ARBA00004651"/>
    </source>
</evidence>
<dbReference type="Gene3D" id="3.30.240.20">
    <property type="entry name" value="bsu07140 like domains"/>
    <property type="match status" value="2"/>
</dbReference>
<dbReference type="Proteomes" id="UP000004090">
    <property type="component" value="Unassembled WGS sequence"/>
</dbReference>
<comment type="similarity">
    <text evidence="2">Belongs to the UPF0702 family.</text>
</comment>
<dbReference type="Pfam" id="PF04239">
    <property type="entry name" value="DUF421"/>
    <property type="match status" value="1"/>
</dbReference>
<keyword evidence="6 7" id="KW-0472">Membrane</keyword>
<evidence type="ECO:0000256" key="2">
    <source>
        <dbReference type="ARBA" id="ARBA00006448"/>
    </source>
</evidence>
<dbReference type="PANTHER" id="PTHR34582:SF6">
    <property type="entry name" value="UPF0702 TRANSMEMBRANE PROTEIN YCAP"/>
    <property type="match status" value="1"/>
</dbReference>
<dbReference type="HOGENOM" id="CLU_077149_0_2_9"/>
<sequence length="234" mass="26728">MDMLSRRIGGMATYITLMGKCFVVYFVIIFALRLMGKREVGELSVFDIVIYLVMSELLALSITETDKSILRSMVPIFTLSLLQIVLSWCLLKSKKTREIFEGKPVIIIHNGHINQAVMKKERYNIDDLMMQIRNRDICSPDEVAFAVLETNGQLSILKKEQCKVRHPEPLISDGIINQSVLDDLHQDVAWLLAALHKEGVERSEDVFLCMLQKNGLFVIKKETSTRNAFFSHHA</sequence>
<name>A8RC87_9FIRM</name>
<evidence type="ECO:0000256" key="7">
    <source>
        <dbReference type="SAM" id="Phobius"/>
    </source>
</evidence>
<evidence type="ECO:0000256" key="6">
    <source>
        <dbReference type="ARBA" id="ARBA00023136"/>
    </source>
</evidence>
<gene>
    <name evidence="9" type="ORF">EUBDOL_01308</name>
</gene>
<keyword evidence="3" id="KW-1003">Cell membrane</keyword>
<evidence type="ECO:0000256" key="4">
    <source>
        <dbReference type="ARBA" id="ARBA00022692"/>
    </source>
</evidence>
<dbReference type="eggNOG" id="COG2323">
    <property type="taxonomic scope" value="Bacteria"/>
</dbReference>
<comment type="subcellular location">
    <subcellularLocation>
        <location evidence="1">Cell membrane</location>
        <topology evidence="1">Multi-pass membrane protein</topology>
    </subcellularLocation>
</comment>
<proteinExistence type="inferred from homology"/>
<reference evidence="9 10" key="1">
    <citation type="submission" date="2007-09" db="EMBL/GenBank/DDBJ databases">
        <title>Draft genome sequence of Eubacterium dolichum (DSM 3991).</title>
        <authorList>
            <person name="Sudarsanam P."/>
            <person name="Ley R."/>
            <person name="Guruge J."/>
            <person name="Turnbaugh P.J."/>
            <person name="Mahowald M."/>
            <person name="Liep D."/>
            <person name="Gordon J."/>
        </authorList>
    </citation>
    <scope>NUCLEOTIDE SEQUENCE [LARGE SCALE GENOMIC DNA]</scope>
    <source>
        <strain evidence="9 10">DSM 3991</strain>
    </source>
</reference>
<keyword evidence="5 7" id="KW-1133">Transmembrane helix</keyword>
<dbReference type="STRING" id="428127.EUBDOL_01308"/>
<evidence type="ECO:0000259" key="8">
    <source>
        <dbReference type="Pfam" id="PF04239"/>
    </source>
</evidence>
<dbReference type="InterPro" id="IPR023090">
    <property type="entry name" value="UPF0702_alpha/beta_dom_sf"/>
</dbReference>
<evidence type="ECO:0000256" key="5">
    <source>
        <dbReference type="ARBA" id="ARBA00022989"/>
    </source>
</evidence>
<dbReference type="EMBL" id="ABAW02000019">
    <property type="protein sequence ID" value="EDP11387.1"/>
    <property type="molecule type" value="Genomic_DNA"/>
</dbReference>
<feature type="transmembrane region" description="Helical" evidence="7">
    <location>
        <begin position="69"/>
        <end position="91"/>
    </location>
</feature>
<dbReference type="InterPro" id="IPR007353">
    <property type="entry name" value="DUF421"/>
</dbReference>
<dbReference type="PANTHER" id="PTHR34582">
    <property type="entry name" value="UPF0702 TRANSMEMBRANE PROTEIN YCAP"/>
    <property type="match status" value="1"/>
</dbReference>
<keyword evidence="4 7" id="KW-0812">Transmembrane</keyword>
<feature type="domain" description="YetF C-terminal" evidence="8">
    <location>
        <begin position="92"/>
        <end position="211"/>
    </location>
</feature>